<feature type="region of interest" description="Disordered" evidence="10">
    <location>
        <begin position="236"/>
        <end position="278"/>
    </location>
</feature>
<dbReference type="Pfam" id="PF08221">
    <property type="entry name" value="HTH_9"/>
    <property type="match status" value="1"/>
</dbReference>
<comment type="function">
    <text evidence="8 9">DNA-dependent RNA polymerase catalyzes the transcription of DNA into RNA using the four ribonucleoside triphosphates as substrates. Specific core component of RNA polymerase III which synthesizes small RNAs, such as 5S rRNA and tRNAs.</text>
</comment>
<evidence type="ECO:0000256" key="1">
    <source>
        <dbReference type="ARBA" id="ARBA00004123"/>
    </source>
</evidence>
<dbReference type="InterPro" id="IPR036390">
    <property type="entry name" value="WH_DNA-bd_sf"/>
</dbReference>
<proteinExistence type="inferred from homology"/>
<dbReference type="Pfam" id="PF22536">
    <property type="entry name" value="WHD_POLR3C"/>
    <property type="match status" value="1"/>
</dbReference>
<dbReference type="InterPro" id="IPR008806">
    <property type="entry name" value="RNA_pol_III_Rpc82_C"/>
</dbReference>
<comment type="subunit">
    <text evidence="3 9">Component of the RNA polymerase III (Pol III) complex consisting of 17 subunits.</text>
</comment>
<dbReference type="PANTHER" id="PTHR12949">
    <property type="entry name" value="RNA POLYMERASE III DNA DIRECTED -RELATED"/>
    <property type="match status" value="1"/>
</dbReference>
<feature type="domain" description="RNA polymerase III Rpc82 C -terminal" evidence="11">
    <location>
        <begin position="172"/>
        <end position="483"/>
    </location>
</feature>
<dbReference type="Proteomes" id="UP000016931">
    <property type="component" value="Unassembled WGS sequence"/>
</dbReference>
<dbReference type="GO" id="GO:0005666">
    <property type="term" value="C:RNA polymerase III complex"/>
    <property type="evidence" value="ECO:0007669"/>
    <property type="project" value="UniProtKB-UniRule"/>
</dbReference>
<dbReference type="RefSeq" id="XP_016763572.1">
    <property type="nucleotide sequence ID" value="XM_016904236.1"/>
</dbReference>
<dbReference type="OMA" id="KHRFVRH"/>
<name>M3C5C1_SPHMS</name>
<dbReference type="OrthoDB" id="272392at2759"/>
<dbReference type="PANTHER" id="PTHR12949:SF0">
    <property type="entry name" value="DNA-DIRECTED RNA POLYMERASE III SUBUNIT RPC3"/>
    <property type="match status" value="1"/>
</dbReference>
<dbReference type="InterPro" id="IPR039748">
    <property type="entry name" value="RPC3"/>
</dbReference>
<keyword evidence="6 9" id="KW-0804">Transcription</keyword>
<accession>M3C5C1</accession>
<dbReference type="eggNOG" id="KOG2587">
    <property type="taxonomic scope" value="Eukaryota"/>
</dbReference>
<dbReference type="GO" id="GO:0003697">
    <property type="term" value="F:single-stranded DNA binding"/>
    <property type="evidence" value="ECO:0007669"/>
    <property type="project" value="UniProtKB-UniRule"/>
</dbReference>
<evidence type="ECO:0000259" key="13">
    <source>
        <dbReference type="Pfam" id="PF22536"/>
    </source>
</evidence>
<reference evidence="14 15" key="1">
    <citation type="journal article" date="2012" name="PLoS Pathog.">
        <title>Diverse lifestyles and strategies of plant pathogenesis encoded in the genomes of eighteen Dothideomycetes fungi.</title>
        <authorList>
            <person name="Ohm R.A."/>
            <person name="Feau N."/>
            <person name="Henrissat B."/>
            <person name="Schoch C.L."/>
            <person name="Horwitz B.A."/>
            <person name="Barry K.W."/>
            <person name="Condon B.J."/>
            <person name="Copeland A.C."/>
            <person name="Dhillon B."/>
            <person name="Glaser F."/>
            <person name="Hesse C.N."/>
            <person name="Kosti I."/>
            <person name="LaButti K."/>
            <person name="Lindquist E.A."/>
            <person name="Lucas S."/>
            <person name="Salamov A.A."/>
            <person name="Bradshaw R.E."/>
            <person name="Ciuffetti L."/>
            <person name="Hamelin R.C."/>
            <person name="Kema G.H.J."/>
            <person name="Lawrence C."/>
            <person name="Scott J.A."/>
            <person name="Spatafora J.W."/>
            <person name="Turgeon B.G."/>
            <person name="de Wit P.J.G.M."/>
            <person name="Zhong S."/>
            <person name="Goodwin S.B."/>
            <person name="Grigoriev I.V."/>
        </authorList>
    </citation>
    <scope>NUCLEOTIDE SEQUENCE [LARGE SCALE GENOMIC DNA]</scope>
    <source>
        <strain evidence="14 15">SO2202</strain>
    </source>
</reference>
<dbReference type="AlphaFoldDB" id="M3C5C1"/>
<dbReference type="GO" id="GO:0006351">
    <property type="term" value="P:DNA-templated transcription"/>
    <property type="evidence" value="ECO:0007669"/>
    <property type="project" value="InterPro"/>
</dbReference>
<evidence type="ECO:0000256" key="7">
    <source>
        <dbReference type="ARBA" id="ARBA00023242"/>
    </source>
</evidence>
<keyword evidence="5 9" id="KW-0240">DNA-directed RNA polymerase</keyword>
<feature type="domain" description="DNA-directed RNA polymerase III subunit RPC3 winged-helix" evidence="13">
    <location>
        <begin position="488"/>
        <end position="563"/>
    </location>
</feature>
<evidence type="ECO:0000313" key="14">
    <source>
        <dbReference type="EMBL" id="EMF15451.1"/>
    </source>
</evidence>
<comment type="subcellular location">
    <subcellularLocation>
        <location evidence="1 9">Nucleus</location>
    </subcellularLocation>
</comment>
<dbReference type="SUPFAM" id="SSF46785">
    <property type="entry name" value="Winged helix' DNA-binding domain"/>
    <property type="match status" value="1"/>
</dbReference>
<gene>
    <name evidence="14" type="ORF">SEPMUDRAFT_147339</name>
</gene>
<evidence type="ECO:0000256" key="4">
    <source>
        <dbReference type="ARBA" id="ARBA00016689"/>
    </source>
</evidence>
<dbReference type="InterPro" id="IPR036388">
    <property type="entry name" value="WH-like_DNA-bd_sf"/>
</dbReference>
<dbReference type="Pfam" id="PF05645">
    <property type="entry name" value="RNA_pol_Rpc82"/>
    <property type="match status" value="1"/>
</dbReference>
<evidence type="ECO:0000256" key="5">
    <source>
        <dbReference type="ARBA" id="ARBA00022478"/>
    </source>
</evidence>
<feature type="domain" description="RNA polymerase III subunit RPC82-related helix-turn-helix" evidence="12">
    <location>
        <begin position="7"/>
        <end position="68"/>
    </location>
</feature>
<keyword evidence="7 9" id="KW-0539">Nucleus</keyword>
<dbReference type="GeneID" id="27901373"/>
<evidence type="ECO:0000256" key="10">
    <source>
        <dbReference type="SAM" id="MobiDB-lite"/>
    </source>
</evidence>
<keyword evidence="15" id="KW-1185">Reference proteome</keyword>
<evidence type="ECO:0000256" key="2">
    <source>
        <dbReference type="ARBA" id="ARBA00006835"/>
    </source>
</evidence>
<evidence type="ECO:0000313" key="15">
    <source>
        <dbReference type="Proteomes" id="UP000016931"/>
    </source>
</evidence>
<dbReference type="InterPro" id="IPR055207">
    <property type="entry name" value="POLR3C_WHD"/>
</dbReference>
<dbReference type="InterPro" id="IPR013197">
    <property type="entry name" value="RNA_pol_III_RPC82-rel_HTH"/>
</dbReference>
<dbReference type="HOGENOM" id="CLU_023294_0_0_1"/>
<dbReference type="STRING" id="692275.M3C5C1"/>
<comment type="similarity">
    <text evidence="2 9">Belongs to the RNA polymerase beta chain family.</text>
</comment>
<evidence type="ECO:0000256" key="3">
    <source>
        <dbReference type="ARBA" id="ARBA00011206"/>
    </source>
</evidence>
<evidence type="ECO:0000259" key="12">
    <source>
        <dbReference type="Pfam" id="PF08221"/>
    </source>
</evidence>
<protein>
    <recommendedName>
        <fullName evidence="4 9">DNA-directed RNA polymerase III subunit RPC3</fullName>
        <shortName evidence="9">RNA polymerase III subunit C3</shortName>
    </recommendedName>
</protein>
<organism evidence="14 15">
    <name type="scientific">Sphaerulina musiva (strain SO2202)</name>
    <name type="common">Poplar stem canker fungus</name>
    <name type="synonym">Septoria musiva</name>
    <dbReference type="NCBI Taxonomy" id="692275"/>
    <lineage>
        <taxon>Eukaryota</taxon>
        <taxon>Fungi</taxon>
        <taxon>Dikarya</taxon>
        <taxon>Ascomycota</taxon>
        <taxon>Pezizomycotina</taxon>
        <taxon>Dothideomycetes</taxon>
        <taxon>Dothideomycetidae</taxon>
        <taxon>Mycosphaerellales</taxon>
        <taxon>Mycosphaerellaceae</taxon>
        <taxon>Sphaerulina</taxon>
    </lineage>
</organism>
<dbReference type="EMBL" id="KB456261">
    <property type="protein sequence ID" value="EMF15451.1"/>
    <property type="molecule type" value="Genomic_DNA"/>
</dbReference>
<evidence type="ECO:0000256" key="8">
    <source>
        <dbReference type="ARBA" id="ARBA00025127"/>
    </source>
</evidence>
<sequence>MSKSLQELCALVVEDTCGLLASQIFSTLAQKGRHTVFELRREHPHISLRHMRQALTTLLQKHIILYHEIEDGPTFYHADWRDPARLFRGPLIVALVAERHGEGASKIVSNLLELGHARVGDLAQAFDLTPTSKRDSGYESCNGYVNGAGMVNGDVHKTKGDKIVTVGQFHNTLRALLKVGFLVKRGKQAYMPAADLQAQIEAVVISEQFPDGKINGAKKQTEFQAAVRTLKRKRQEANEYSATRDIDSRNQIKRPGIPSAKRTKLNGSMTNGAHHGDDFDVDDSVSKLPSDLVLEVNFAQHPIVHRSQRLEDLAHASLGGVTATVYAALLQVLETRIRARDDDIHEDQDEEDREQRLPSATTTEIADVLKAWAPIDLTLGISGAASIYKTPAAERDKPKKGKKRIIPEEDFSDIGIKMEMYSDDDEPHEANGFNSYRDQNNMLSLLEEHLKILAEHPKGFCRRVGGAGRGEWKVDFPALTDKLIASEIDQTVQARLSKVHALVVRMLRDVGRLDDKAIAARLMMRVKDVRAILTQLQFNGLVEGQEVPKDNSRQPSRAIYLWYHDQTRVAALLLQQSYQAMSRILQRLAVERVDKKGIIERAEMMNTKEESLGQVEREHLMQWREVEERLMLQFIRIDEHVALLRDFSGKDTSLTS</sequence>
<evidence type="ECO:0000259" key="11">
    <source>
        <dbReference type="Pfam" id="PF05645"/>
    </source>
</evidence>
<dbReference type="Gene3D" id="1.10.10.10">
    <property type="entry name" value="Winged helix-like DNA-binding domain superfamily/Winged helix DNA-binding domain"/>
    <property type="match status" value="2"/>
</dbReference>
<evidence type="ECO:0000256" key="6">
    <source>
        <dbReference type="ARBA" id="ARBA00023163"/>
    </source>
</evidence>
<evidence type="ECO:0000256" key="9">
    <source>
        <dbReference type="RuleBase" id="RU367076"/>
    </source>
</evidence>